<name>A0A923HK26_9BURK</name>
<feature type="signal peptide" evidence="1">
    <location>
        <begin position="1"/>
        <end position="27"/>
    </location>
</feature>
<proteinExistence type="predicted"/>
<gene>
    <name evidence="3" type="ORF">H8K32_13785</name>
</gene>
<evidence type="ECO:0000256" key="1">
    <source>
        <dbReference type="SAM" id="SignalP"/>
    </source>
</evidence>
<feature type="chain" id="PRO_5036905775" evidence="1">
    <location>
        <begin position="28"/>
        <end position="252"/>
    </location>
</feature>
<dbReference type="Pfam" id="PF09992">
    <property type="entry name" value="NAGPA"/>
    <property type="match status" value="1"/>
</dbReference>
<evidence type="ECO:0000313" key="4">
    <source>
        <dbReference type="Proteomes" id="UP000634011"/>
    </source>
</evidence>
<keyword evidence="3" id="KW-0326">Glycosidase</keyword>
<dbReference type="GO" id="GO:0016798">
    <property type="term" value="F:hydrolase activity, acting on glycosyl bonds"/>
    <property type="evidence" value="ECO:0007669"/>
    <property type="project" value="UniProtKB-KW"/>
</dbReference>
<feature type="domain" description="Phosphodiester glycosidase" evidence="2">
    <location>
        <begin position="81"/>
        <end position="230"/>
    </location>
</feature>
<keyword evidence="3" id="KW-0378">Hydrolase</keyword>
<accession>A0A923HK26</accession>
<dbReference type="EMBL" id="JACOFV010000012">
    <property type="protein sequence ID" value="MBC3863177.1"/>
    <property type="molecule type" value="Genomic_DNA"/>
</dbReference>
<comment type="caution">
    <text evidence="3">The sequence shown here is derived from an EMBL/GenBank/DDBJ whole genome shotgun (WGS) entry which is preliminary data.</text>
</comment>
<dbReference type="RefSeq" id="WP_186913118.1">
    <property type="nucleotide sequence ID" value="NZ_JACOFV010000012.1"/>
</dbReference>
<keyword evidence="1" id="KW-0732">Signal</keyword>
<dbReference type="Proteomes" id="UP000634011">
    <property type="component" value="Unassembled WGS sequence"/>
</dbReference>
<dbReference type="InterPro" id="IPR018711">
    <property type="entry name" value="NAGPA"/>
</dbReference>
<reference evidence="3" key="1">
    <citation type="submission" date="2020-08" db="EMBL/GenBank/DDBJ databases">
        <title>Novel species isolated from subtropical streams in China.</title>
        <authorList>
            <person name="Lu H."/>
        </authorList>
    </citation>
    <scope>NUCLEOTIDE SEQUENCE</scope>
    <source>
        <strain evidence="3">KACC 12607</strain>
    </source>
</reference>
<dbReference type="AlphaFoldDB" id="A0A923HK26"/>
<organism evidence="3 4">
    <name type="scientific">Undibacterium jejuense</name>
    <dbReference type="NCBI Taxonomy" id="1344949"/>
    <lineage>
        <taxon>Bacteria</taxon>
        <taxon>Pseudomonadati</taxon>
        <taxon>Pseudomonadota</taxon>
        <taxon>Betaproteobacteria</taxon>
        <taxon>Burkholderiales</taxon>
        <taxon>Oxalobacteraceae</taxon>
        <taxon>Undibacterium</taxon>
    </lineage>
</organism>
<evidence type="ECO:0000313" key="3">
    <source>
        <dbReference type="EMBL" id="MBC3863177.1"/>
    </source>
</evidence>
<evidence type="ECO:0000259" key="2">
    <source>
        <dbReference type="Pfam" id="PF09992"/>
    </source>
</evidence>
<protein>
    <submittedName>
        <fullName evidence="3">Phosphodiester glycosidase family protein</fullName>
    </submittedName>
</protein>
<keyword evidence="4" id="KW-1185">Reference proteome</keyword>
<sequence>MLNISILSRFTCLLLLGCLSLPIASKAASIIDYPFQENSIAVCKVDLHKDQLQMFWRDERKNVFGKFGVLQQWLNQRGKSLVCATNAGIYEESLRPLGLYIENGIELRRLNVRKNAYGNFYLQPNGVFVIRGTQANIINTDQFAAERSMQWSDVTFATQSGPLLIEHGRINPMFSAGSDNRLVRNAICTLSINESALVFSRGPISFFDFAHFLKDKLNCTDALYLDGSVSRFYPGLASDIGPQFGAMIGVVK</sequence>